<feature type="transmembrane region" description="Helical" evidence="1">
    <location>
        <begin position="35"/>
        <end position="59"/>
    </location>
</feature>
<evidence type="ECO:0000256" key="1">
    <source>
        <dbReference type="SAM" id="Phobius"/>
    </source>
</evidence>
<protein>
    <recommendedName>
        <fullName evidence="2">Inner membrane protein YgaP-like transmembrane domain-containing protein</fullName>
    </recommendedName>
</protein>
<dbReference type="STRING" id="1963862.B4O97_12040"/>
<keyword evidence="1" id="KW-0472">Membrane</keyword>
<proteinExistence type="predicted"/>
<evidence type="ECO:0000313" key="3">
    <source>
        <dbReference type="EMBL" id="ORC34671.1"/>
    </source>
</evidence>
<reference evidence="3 4" key="1">
    <citation type="submission" date="2017-03" db="EMBL/GenBank/DDBJ databases">
        <title>Draft Genome sequence of Marispirochaeta sp. strain JC444.</title>
        <authorList>
            <person name="Shivani Y."/>
            <person name="Subhash Y."/>
            <person name="Sasikala C."/>
            <person name="Ramana C."/>
        </authorList>
    </citation>
    <scope>NUCLEOTIDE SEQUENCE [LARGE SCALE GENOMIC DNA]</scope>
    <source>
        <strain evidence="3 4">JC444</strain>
    </source>
</reference>
<keyword evidence="4" id="KW-1185">Reference proteome</keyword>
<accession>A0A1Y1RXX6</accession>
<sequence length="69" mass="7550">MKKNMGTLDRSIRTILALLVAVLYFTGQISGTAAIILGIIAVVFLLTSIVSFCPLYTFLKIDTTGKKRE</sequence>
<dbReference type="Proteomes" id="UP000192343">
    <property type="component" value="Unassembled WGS sequence"/>
</dbReference>
<comment type="caution">
    <text evidence="3">The sequence shown here is derived from an EMBL/GenBank/DDBJ whole genome shotgun (WGS) entry which is preliminary data.</text>
</comment>
<dbReference type="Pfam" id="PF11127">
    <property type="entry name" value="YgaP-like_TM"/>
    <property type="match status" value="1"/>
</dbReference>
<feature type="domain" description="Inner membrane protein YgaP-like transmembrane" evidence="2">
    <location>
        <begin position="1"/>
        <end position="66"/>
    </location>
</feature>
<keyword evidence="1" id="KW-1133">Transmembrane helix</keyword>
<organism evidence="3 4">
    <name type="scientific">Marispirochaeta aestuarii</name>
    <dbReference type="NCBI Taxonomy" id="1963862"/>
    <lineage>
        <taxon>Bacteria</taxon>
        <taxon>Pseudomonadati</taxon>
        <taxon>Spirochaetota</taxon>
        <taxon>Spirochaetia</taxon>
        <taxon>Spirochaetales</taxon>
        <taxon>Spirochaetaceae</taxon>
        <taxon>Marispirochaeta</taxon>
    </lineage>
</organism>
<dbReference type="EMBL" id="MWQY01000012">
    <property type="protein sequence ID" value="ORC34671.1"/>
    <property type="molecule type" value="Genomic_DNA"/>
</dbReference>
<dbReference type="InterPro" id="IPR021309">
    <property type="entry name" value="YgaP-like_TM"/>
</dbReference>
<dbReference type="AlphaFoldDB" id="A0A1Y1RXX6"/>
<name>A0A1Y1RXX6_9SPIO</name>
<evidence type="ECO:0000313" key="4">
    <source>
        <dbReference type="Proteomes" id="UP000192343"/>
    </source>
</evidence>
<dbReference type="OrthoDB" id="9804804at2"/>
<evidence type="ECO:0000259" key="2">
    <source>
        <dbReference type="Pfam" id="PF11127"/>
    </source>
</evidence>
<dbReference type="RefSeq" id="WP_083051127.1">
    <property type="nucleotide sequence ID" value="NZ_CAXXQO010000003.1"/>
</dbReference>
<feature type="transmembrane region" description="Helical" evidence="1">
    <location>
        <begin position="12"/>
        <end position="29"/>
    </location>
</feature>
<keyword evidence="1" id="KW-0812">Transmembrane</keyword>
<gene>
    <name evidence="3" type="ORF">B4O97_12040</name>
</gene>